<dbReference type="InterPro" id="IPR001841">
    <property type="entry name" value="Znf_RING"/>
</dbReference>
<dbReference type="InterPro" id="IPR013083">
    <property type="entry name" value="Znf_RING/FYVE/PHD"/>
</dbReference>
<dbReference type="SMART" id="SM00184">
    <property type="entry name" value="RING"/>
    <property type="match status" value="1"/>
</dbReference>
<reference evidence="9 10" key="1">
    <citation type="journal article" date="2011" name="Science">
        <title>The Selaginella genome identifies genetic changes associated with the evolution of vascular plants.</title>
        <authorList>
            <person name="Banks J.A."/>
            <person name="Nishiyama T."/>
            <person name="Hasebe M."/>
            <person name="Bowman J.L."/>
            <person name="Gribskov M."/>
            <person name="dePamphilis C."/>
            <person name="Albert V.A."/>
            <person name="Aono N."/>
            <person name="Aoyama T."/>
            <person name="Ambrose B.A."/>
            <person name="Ashton N.W."/>
            <person name="Axtell M.J."/>
            <person name="Barker E."/>
            <person name="Barker M.S."/>
            <person name="Bennetzen J.L."/>
            <person name="Bonawitz N.D."/>
            <person name="Chapple C."/>
            <person name="Cheng C."/>
            <person name="Correa L.G."/>
            <person name="Dacre M."/>
            <person name="DeBarry J."/>
            <person name="Dreyer I."/>
            <person name="Elias M."/>
            <person name="Engstrom E.M."/>
            <person name="Estelle M."/>
            <person name="Feng L."/>
            <person name="Finet C."/>
            <person name="Floyd S.K."/>
            <person name="Frommer W.B."/>
            <person name="Fujita T."/>
            <person name="Gramzow L."/>
            <person name="Gutensohn M."/>
            <person name="Harholt J."/>
            <person name="Hattori M."/>
            <person name="Heyl A."/>
            <person name="Hirai T."/>
            <person name="Hiwatashi Y."/>
            <person name="Ishikawa M."/>
            <person name="Iwata M."/>
            <person name="Karol K.G."/>
            <person name="Koehler B."/>
            <person name="Kolukisaoglu U."/>
            <person name="Kubo M."/>
            <person name="Kurata T."/>
            <person name="Lalonde S."/>
            <person name="Li K."/>
            <person name="Li Y."/>
            <person name="Litt A."/>
            <person name="Lyons E."/>
            <person name="Manning G."/>
            <person name="Maruyama T."/>
            <person name="Michael T.P."/>
            <person name="Mikami K."/>
            <person name="Miyazaki S."/>
            <person name="Morinaga S."/>
            <person name="Murata T."/>
            <person name="Mueller-Roeber B."/>
            <person name="Nelson D.R."/>
            <person name="Obara M."/>
            <person name="Oguri Y."/>
            <person name="Olmstead R.G."/>
            <person name="Onodera N."/>
            <person name="Petersen B.L."/>
            <person name="Pils B."/>
            <person name="Prigge M."/>
            <person name="Rensing S.A."/>
            <person name="Riano-Pachon D.M."/>
            <person name="Roberts A.W."/>
            <person name="Sato Y."/>
            <person name="Scheller H.V."/>
            <person name="Schulz B."/>
            <person name="Schulz C."/>
            <person name="Shakirov E.V."/>
            <person name="Shibagaki N."/>
            <person name="Shinohara N."/>
            <person name="Shippen D.E."/>
            <person name="Soerensen I."/>
            <person name="Sotooka R."/>
            <person name="Sugimoto N."/>
            <person name="Sugita M."/>
            <person name="Sumikawa N."/>
            <person name="Tanurdzic M."/>
            <person name="Theissen G."/>
            <person name="Ulvskov P."/>
            <person name="Wakazuki S."/>
            <person name="Weng J.K."/>
            <person name="Willats W.W."/>
            <person name="Wipf D."/>
            <person name="Wolf P.G."/>
            <person name="Yang L."/>
            <person name="Zimmer A.D."/>
            <person name="Zhu Q."/>
            <person name="Mitros T."/>
            <person name="Hellsten U."/>
            <person name="Loque D."/>
            <person name="Otillar R."/>
            <person name="Salamov A."/>
            <person name="Schmutz J."/>
            <person name="Shapiro H."/>
            <person name="Lindquist E."/>
            <person name="Lucas S."/>
            <person name="Rokhsar D."/>
            <person name="Grigoriev I.V."/>
        </authorList>
    </citation>
    <scope>NUCLEOTIDE SEQUENCE [LARGE SCALE GENOMIC DNA]</scope>
</reference>
<evidence type="ECO:0000256" key="4">
    <source>
        <dbReference type="ARBA" id="ARBA00022771"/>
    </source>
</evidence>
<accession>D8RM19</accession>
<keyword evidence="10" id="KW-1185">Reference proteome</keyword>
<dbReference type="AlphaFoldDB" id="D8RM19"/>
<dbReference type="GO" id="GO:0008270">
    <property type="term" value="F:zinc ion binding"/>
    <property type="evidence" value="ECO:0007669"/>
    <property type="project" value="UniProtKB-KW"/>
</dbReference>
<gene>
    <name evidence="9" type="ORF">SELMODRAFT_39284</name>
</gene>
<dbReference type="UniPathway" id="UPA00143"/>
<dbReference type="eggNOG" id="KOG0800">
    <property type="taxonomic scope" value="Eukaryota"/>
</dbReference>
<evidence type="ECO:0000313" key="10">
    <source>
        <dbReference type="Proteomes" id="UP000001514"/>
    </source>
</evidence>
<name>D8RM19_SELML</name>
<evidence type="ECO:0000256" key="1">
    <source>
        <dbReference type="ARBA" id="ARBA00000900"/>
    </source>
</evidence>
<dbReference type="Pfam" id="PF13639">
    <property type="entry name" value="zf-RING_2"/>
    <property type="match status" value="1"/>
</dbReference>
<evidence type="ECO:0000259" key="8">
    <source>
        <dbReference type="PROSITE" id="PS50089"/>
    </source>
</evidence>
<dbReference type="Proteomes" id="UP000001514">
    <property type="component" value="Unassembled WGS sequence"/>
</dbReference>
<feature type="non-terminal residue" evidence="9">
    <location>
        <position position="56"/>
    </location>
</feature>
<dbReference type="PROSITE" id="PS50089">
    <property type="entry name" value="ZF_RING_2"/>
    <property type="match status" value="1"/>
</dbReference>
<feature type="non-terminal residue" evidence="9">
    <location>
        <position position="1"/>
    </location>
</feature>
<keyword evidence="5" id="KW-0862">Zinc</keyword>
<dbReference type="OMA" id="ICLCEWS"/>
<evidence type="ECO:0000256" key="5">
    <source>
        <dbReference type="ARBA" id="ARBA00022833"/>
    </source>
</evidence>
<dbReference type="GO" id="GO:0061630">
    <property type="term" value="F:ubiquitin protein ligase activity"/>
    <property type="evidence" value="ECO:0000318"/>
    <property type="project" value="GO_Central"/>
</dbReference>
<dbReference type="EC" id="2.3.2.27" evidence="2"/>
<dbReference type="SUPFAM" id="SSF57850">
    <property type="entry name" value="RING/U-box"/>
    <property type="match status" value="1"/>
</dbReference>
<evidence type="ECO:0000313" key="9">
    <source>
        <dbReference type="EMBL" id="EFJ26815.1"/>
    </source>
</evidence>
<feature type="domain" description="RING-type" evidence="8">
    <location>
        <begin position="12"/>
        <end position="52"/>
    </location>
</feature>
<organism evidence="10">
    <name type="scientific">Selaginella moellendorffii</name>
    <name type="common">Spikemoss</name>
    <dbReference type="NCBI Taxonomy" id="88036"/>
    <lineage>
        <taxon>Eukaryota</taxon>
        <taxon>Viridiplantae</taxon>
        <taxon>Streptophyta</taxon>
        <taxon>Embryophyta</taxon>
        <taxon>Tracheophyta</taxon>
        <taxon>Lycopodiopsida</taxon>
        <taxon>Selaginellales</taxon>
        <taxon>Selaginellaceae</taxon>
        <taxon>Selaginella</taxon>
    </lineage>
</organism>
<evidence type="ECO:0000256" key="7">
    <source>
        <dbReference type="PROSITE-ProRule" id="PRU00175"/>
    </source>
</evidence>
<evidence type="ECO:0000256" key="6">
    <source>
        <dbReference type="ARBA" id="ARBA00024209"/>
    </source>
</evidence>
<comment type="catalytic activity">
    <reaction evidence="1">
        <text>S-ubiquitinyl-[E2 ubiquitin-conjugating enzyme]-L-cysteine + [acceptor protein]-L-lysine = [E2 ubiquitin-conjugating enzyme]-L-cysteine + N(6)-ubiquitinyl-[acceptor protein]-L-lysine.</text>
        <dbReference type="EC" id="2.3.2.27"/>
    </reaction>
</comment>
<dbReference type="PANTHER" id="PTHR14155:SF610">
    <property type="entry name" value="OS01G0755700 PROTEIN"/>
    <property type="match status" value="1"/>
</dbReference>
<proteinExistence type="inferred from homology"/>
<dbReference type="EMBL" id="GL377583">
    <property type="protein sequence ID" value="EFJ26815.1"/>
    <property type="molecule type" value="Genomic_DNA"/>
</dbReference>
<dbReference type="InterPro" id="IPR053238">
    <property type="entry name" value="RING-H2_zinc_finger"/>
</dbReference>
<dbReference type="Gramene" id="EFJ26815">
    <property type="protein sequence ID" value="EFJ26815"/>
    <property type="gene ID" value="SELMODRAFT_39284"/>
</dbReference>
<dbReference type="InParanoid" id="D8RM19"/>
<dbReference type="HOGENOM" id="CLU_013137_21_6_1"/>
<keyword evidence="4 7" id="KW-0863">Zinc-finger</keyword>
<sequence>GGTSSSSSSEACAICLGELDDRVRVLPKCSHAFHAECVDMWLFSHKTCPTCRSDLS</sequence>
<comment type="similarity">
    <text evidence="6">Belongs to the RING-type zinc finger family. ATL subfamily.</text>
</comment>
<evidence type="ECO:0000256" key="2">
    <source>
        <dbReference type="ARBA" id="ARBA00012483"/>
    </source>
</evidence>
<evidence type="ECO:0000256" key="3">
    <source>
        <dbReference type="ARBA" id="ARBA00022723"/>
    </source>
</evidence>
<dbReference type="PANTHER" id="PTHR14155">
    <property type="entry name" value="RING FINGER DOMAIN-CONTAINING"/>
    <property type="match status" value="1"/>
</dbReference>
<dbReference type="GO" id="GO:0016567">
    <property type="term" value="P:protein ubiquitination"/>
    <property type="evidence" value="ECO:0007669"/>
    <property type="project" value="UniProtKB-UniPathway"/>
</dbReference>
<keyword evidence="3" id="KW-0479">Metal-binding</keyword>
<dbReference type="Gene3D" id="3.30.40.10">
    <property type="entry name" value="Zinc/RING finger domain, C3HC4 (zinc finger)"/>
    <property type="match status" value="1"/>
</dbReference>
<dbReference type="KEGG" id="smo:SELMODRAFT_39284"/>
<protein>
    <recommendedName>
        <fullName evidence="2">RING-type E3 ubiquitin transferase</fullName>
        <ecNumber evidence="2">2.3.2.27</ecNumber>
    </recommendedName>
</protein>